<comment type="similarity">
    <text evidence="4 11">Belongs to the NAD(P)-dependent epimerase/dehydratase family.</text>
</comment>
<dbReference type="EC" id="5.1.3.2" evidence="5 11"/>
<dbReference type="InterPro" id="IPR005886">
    <property type="entry name" value="UDP_G4E"/>
</dbReference>
<comment type="catalytic activity">
    <reaction evidence="1 11">
        <text>UDP-alpha-D-glucose = UDP-alpha-D-galactose</text>
        <dbReference type="Rhea" id="RHEA:22168"/>
        <dbReference type="ChEBI" id="CHEBI:58885"/>
        <dbReference type="ChEBI" id="CHEBI:66914"/>
        <dbReference type="EC" id="5.1.3.2"/>
    </reaction>
</comment>
<dbReference type="RefSeq" id="WP_285933952.1">
    <property type="nucleotide sequence ID" value="NZ_JASTZU010000062.1"/>
</dbReference>
<keyword evidence="14" id="KW-1185">Reference proteome</keyword>
<comment type="caution">
    <text evidence="13">The sequence shown here is derived from an EMBL/GenBank/DDBJ whole genome shotgun (WGS) entry which is preliminary data.</text>
</comment>
<dbReference type="InterPro" id="IPR001509">
    <property type="entry name" value="Epimerase_deHydtase"/>
</dbReference>
<dbReference type="Proteomes" id="UP001235343">
    <property type="component" value="Unassembled WGS sequence"/>
</dbReference>
<evidence type="ECO:0000256" key="10">
    <source>
        <dbReference type="ARBA" id="ARBA00023277"/>
    </source>
</evidence>
<dbReference type="GO" id="GO:0003978">
    <property type="term" value="F:UDP-glucose 4-epimerase activity"/>
    <property type="evidence" value="ECO:0007669"/>
    <property type="project" value="UniProtKB-EC"/>
</dbReference>
<feature type="domain" description="NAD-dependent epimerase/dehydratase" evidence="12">
    <location>
        <begin position="3"/>
        <end position="251"/>
    </location>
</feature>
<accession>A0ABT7LDN7</accession>
<evidence type="ECO:0000256" key="7">
    <source>
        <dbReference type="ARBA" id="ARBA00023027"/>
    </source>
</evidence>
<comment type="cofactor">
    <cofactor evidence="2 11">
        <name>NAD(+)</name>
        <dbReference type="ChEBI" id="CHEBI:57540"/>
    </cofactor>
</comment>
<keyword evidence="8" id="KW-0299">Galactose metabolism</keyword>
<evidence type="ECO:0000256" key="2">
    <source>
        <dbReference type="ARBA" id="ARBA00001911"/>
    </source>
</evidence>
<sequence length="328" mass="36360">MTILVTGGAGYIGSHTVLYLKEQGEDVVIVDSLRKGHKAAMQGTTFYEGSLEDNAILDEVFANHAIDAVIHFAADSLVGESVENPLKYYENNVIGTHHLIKKMVENNVKHIVFSSTAATYGEPDSIPIQESDATIPTNPYGETKLAIEKMLKWSDQAYGLKSVCLRYFNAAGADPLGRIGEDHDPETHLIPIVLQVALGQRDHVKMYGDDYPTEDGTCIRDYIHVFDLAQAHYQAVKKLKETKESSIYNLGNGQGFSVKQVIDTCRKVTEHTIPAEVAPRRLGDPAILIASSEKAKEELGWVPQYADLEAMVSHAWDWHRNHPNGFED</sequence>
<dbReference type="PANTHER" id="PTHR43725:SF53">
    <property type="entry name" value="UDP-ARABINOSE 4-EPIMERASE 1"/>
    <property type="match status" value="1"/>
</dbReference>
<evidence type="ECO:0000256" key="11">
    <source>
        <dbReference type="RuleBase" id="RU366046"/>
    </source>
</evidence>
<dbReference type="CDD" id="cd05247">
    <property type="entry name" value="UDP_G4E_1_SDR_e"/>
    <property type="match status" value="1"/>
</dbReference>
<evidence type="ECO:0000256" key="9">
    <source>
        <dbReference type="ARBA" id="ARBA00023235"/>
    </source>
</evidence>
<keyword evidence="10 11" id="KW-0119">Carbohydrate metabolism</keyword>
<comment type="subunit">
    <text evidence="11">Homodimer.</text>
</comment>
<evidence type="ECO:0000256" key="8">
    <source>
        <dbReference type="ARBA" id="ARBA00023144"/>
    </source>
</evidence>
<evidence type="ECO:0000259" key="12">
    <source>
        <dbReference type="Pfam" id="PF01370"/>
    </source>
</evidence>
<evidence type="ECO:0000256" key="3">
    <source>
        <dbReference type="ARBA" id="ARBA00004947"/>
    </source>
</evidence>
<dbReference type="Gene3D" id="3.90.25.10">
    <property type="entry name" value="UDP-galactose 4-epimerase, domain 1"/>
    <property type="match status" value="1"/>
</dbReference>
<evidence type="ECO:0000256" key="4">
    <source>
        <dbReference type="ARBA" id="ARBA00007637"/>
    </source>
</evidence>
<evidence type="ECO:0000256" key="6">
    <source>
        <dbReference type="ARBA" id="ARBA00018569"/>
    </source>
</evidence>
<dbReference type="NCBIfam" id="TIGR01179">
    <property type="entry name" value="galE"/>
    <property type="match status" value="1"/>
</dbReference>
<dbReference type="InterPro" id="IPR036291">
    <property type="entry name" value="NAD(P)-bd_dom_sf"/>
</dbReference>
<comment type="pathway">
    <text evidence="3 11">Carbohydrate metabolism; galactose metabolism.</text>
</comment>
<reference evidence="13 14" key="1">
    <citation type="submission" date="2023-06" db="EMBL/GenBank/DDBJ databases">
        <title>Aquibacillus rhizosphaerae LR5S19.</title>
        <authorList>
            <person name="Sun J.-Q."/>
        </authorList>
    </citation>
    <scope>NUCLEOTIDE SEQUENCE [LARGE SCALE GENOMIC DNA]</scope>
    <source>
        <strain evidence="13 14">LR5S19</strain>
    </source>
</reference>
<keyword evidence="7 11" id="KW-0520">NAD</keyword>
<dbReference type="EMBL" id="JASTZU010000062">
    <property type="protein sequence ID" value="MDL4842661.1"/>
    <property type="molecule type" value="Genomic_DNA"/>
</dbReference>
<name>A0ABT7LDN7_9BACI</name>
<keyword evidence="9 11" id="KW-0413">Isomerase</keyword>
<organism evidence="13 14">
    <name type="scientific">Aquibacillus rhizosphaerae</name>
    <dbReference type="NCBI Taxonomy" id="3051431"/>
    <lineage>
        <taxon>Bacteria</taxon>
        <taxon>Bacillati</taxon>
        <taxon>Bacillota</taxon>
        <taxon>Bacilli</taxon>
        <taxon>Bacillales</taxon>
        <taxon>Bacillaceae</taxon>
        <taxon>Aquibacillus</taxon>
    </lineage>
</organism>
<evidence type="ECO:0000313" key="14">
    <source>
        <dbReference type="Proteomes" id="UP001235343"/>
    </source>
</evidence>
<evidence type="ECO:0000256" key="5">
    <source>
        <dbReference type="ARBA" id="ARBA00013189"/>
    </source>
</evidence>
<dbReference type="Pfam" id="PF01370">
    <property type="entry name" value="Epimerase"/>
    <property type="match status" value="1"/>
</dbReference>
<dbReference type="Gene3D" id="3.40.50.720">
    <property type="entry name" value="NAD(P)-binding Rossmann-like Domain"/>
    <property type="match status" value="1"/>
</dbReference>
<dbReference type="PANTHER" id="PTHR43725">
    <property type="entry name" value="UDP-GLUCOSE 4-EPIMERASE"/>
    <property type="match status" value="1"/>
</dbReference>
<evidence type="ECO:0000256" key="1">
    <source>
        <dbReference type="ARBA" id="ARBA00000083"/>
    </source>
</evidence>
<dbReference type="SUPFAM" id="SSF51735">
    <property type="entry name" value="NAD(P)-binding Rossmann-fold domains"/>
    <property type="match status" value="1"/>
</dbReference>
<evidence type="ECO:0000313" key="13">
    <source>
        <dbReference type="EMBL" id="MDL4842661.1"/>
    </source>
</evidence>
<gene>
    <name evidence="13" type="primary">galE</name>
    <name evidence="13" type="ORF">QQS35_19700</name>
</gene>
<protein>
    <recommendedName>
        <fullName evidence="6 11">UDP-glucose 4-epimerase</fullName>
        <ecNumber evidence="5 11">5.1.3.2</ecNumber>
    </recommendedName>
</protein>
<proteinExistence type="inferred from homology"/>